<dbReference type="Gene3D" id="1.10.439.10">
    <property type="entry name" value="Penicillin Amidohydrolase, domain 1"/>
    <property type="match status" value="1"/>
</dbReference>
<feature type="binding site" evidence="5">
    <location>
        <position position="281"/>
    </location>
    <ligand>
        <name>Ca(2+)</name>
        <dbReference type="ChEBI" id="CHEBI:29108"/>
    </ligand>
</feature>
<dbReference type="InterPro" id="IPR043147">
    <property type="entry name" value="Penicillin_amidase_A-knob"/>
</dbReference>
<comment type="similarity">
    <text evidence="1">Belongs to the peptidase S45 family.</text>
</comment>
<dbReference type="InterPro" id="IPR014395">
    <property type="entry name" value="Pen/GL7ACA/AHL_acylase"/>
</dbReference>
<keyword evidence="3" id="KW-0865">Zymogen</keyword>
<dbReference type="PANTHER" id="PTHR34218">
    <property type="entry name" value="PEPTIDASE S45 PENICILLIN AMIDASE"/>
    <property type="match status" value="1"/>
</dbReference>
<dbReference type="InterPro" id="IPR023343">
    <property type="entry name" value="Penicillin_amidase_dom1"/>
</dbReference>
<keyword evidence="5" id="KW-0479">Metal-binding</keyword>
<evidence type="ECO:0000256" key="3">
    <source>
        <dbReference type="ARBA" id="ARBA00023145"/>
    </source>
</evidence>
<dbReference type="GO" id="GO:0016811">
    <property type="term" value="F:hydrolase activity, acting on carbon-nitrogen (but not peptide) bonds, in linear amides"/>
    <property type="evidence" value="ECO:0007669"/>
    <property type="project" value="InterPro"/>
</dbReference>
<dbReference type="AlphaFoldDB" id="E7C3V6"/>
<dbReference type="PIRSF" id="PIRSF001227">
    <property type="entry name" value="Pen_acylase"/>
    <property type="match status" value="1"/>
</dbReference>
<name>E7C3V6_9BACT</name>
<dbReference type="MEROPS" id="S45.003"/>
<dbReference type="PANTHER" id="PTHR34218:SF4">
    <property type="entry name" value="ACYL-HOMOSERINE LACTONE ACYLASE QUIP"/>
    <property type="match status" value="1"/>
</dbReference>
<reference evidence="6" key="1">
    <citation type="submission" date="2010-01" db="EMBL/GenBank/DDBJ databases">
        <title>Genome fragments of uncultured bacteria from the North Pacific subtropical Gyre.</title>
        <authorList>
            <person name="Pham V.D."/>
            <person name="Delong E.F."/>
        </authorList>
    </citation>
    <scope>NUCLEOTIDE SEQUENCE</scope>
</reference>
<dbReference type="InterPro" id="IPR002692">
    <property type="entry name" value="S45"/>
</dbReference>
<keyword evidence="5" id="KW-0106">Calcium</keyword>
<sequence>MHKKPEGLSFSQDAQGTPTVWADSAGKAFWGMGWVHGMYRPLQSLMLLYAGQGELSKRILPRSDLIEIDALVHRLDIPLHGHRSAHRLPELEEGWLNSYLKGLHCGLEKGIKQVDCRMLGLTIPTLNPGVLLSSLMVSGFLGLAQSQERMERALVEAVKQGADCRLLETMFAPFLEGWEPQSYQSLNSYPDWGLSSRSFGRGGGSNAWAVDGSRTQSGRPILCGDPHLQINQLPALFLEIRVRVGNEYWLGASIPGIPGIAVGRNSSLAWSGTFGVADNSDFFVETVEGSHVLRGDSTEQIKERHVSIERRGQSGKPIIFRETTRGVLESFAGGTKKVLANRWASNYRPDEGMCAFIRLPFCNSVGDATSVLEKAHTLSLHFVLADKAGEIGYCQLGSIPKRSNGWSGLFPVSANGPYQWDGLYCGDSLPRTQGANGIVVSANEGRLASDGGILSTFAQPSYRYNRITELLLASEKHSYQTMARIQLDTISIQAKRFVSHLFSFIPSGPIREALASWDFSYDPNSRGSHPFQLLYQAALSVAADDLGGEWMHGMIRNTELAHWWCNGFDRLLLGDSFWNAERVARLQQRLSHLNTVELLRWGSARQFKMPHLVFGGLPESFGFDEKAAPLPGSIGTVCQGAVIPSENGDVILGPAYRMICDFGEDGMLSSMPGGIEGSRFSPTYKKWIAPWRNGEFHRLEPPT</sequence>
<dbReference type="Gene3D" id="3.60.20.10">
    <property type="entry name" value="Glutamine Phosphoribosylpyrophosphate, subunit 1, domain 1"/>
    <property type="match status" value="1"/>
</dbReference>
<dbReference type="Gene3D" id="1.10.1400.10">
    <property type="match status" value="1"/>
</dbReference>
<evidence type="ECO:0000313" key="6">
    <source>
        <dbReference type="EMBL" id="ADI22130.1"/>
    </source>
</evidence>
<dbReference type="GO" id="GO:0046872">
    <property type="term" value="F:metal ion binding"/>
    <property type="evidence" value="ECO:0007669"/>
    <property type="project" value="UniProtKB-KW"/>
</dbReference>
<dbReference type="InterPro" id="IPR029055">
    <property type="entry name" value="Ntn_hydrolases_N"/>
</dbReference>
<keyword evidence="2" id="KW-0378">Hydrolase</keyword>
<evidence type="ECO:0000256" key="4">
    <source>
        <dbReference type="PIRSR" id="PIRSR001227-1"/>
    </source>
</evidence>
<organism evidence="6">
    <name type="scientific">uncultured myxobacterium HF0200_19H16</name>
    <dbReference type="NCBI Taxonomy" id="723559"/>
    <lineage>
        <taxon>Bacteria</taxon>
        <taxon>Pseudomonadati</taxon>
        <taxon>Myxococcota</taxon>
        <taxon>Myxococcia</taxon>
        <taxon>Myxococcales</taxon>
        <taxon>environmental samples</taxon>
    </lineage>
</organism>
<dbReference type="Pfam" id="PF01804">
    <property type="entry name" value="Penicil_amidase"/>
    <property type="match status" value="1"/>
</dbReference>
<dbReference type="InterPro" id="IPR043146">
    <property type="entry name" value="Penicillin_amidase_N_B-knob"/>
</dbReference>
<protein>
    <submittedName>
        <fullName evidence="6">Protein related to penicillin acylase</fullName>
    </submittedName>
</protein>
<dbReference type="GO" id="GO:0017000">
    <property type="term" value="P:antibiotic biosynthetic process"/>
    <property type="evidence" value="ECO:0007669"/>
    <property type="project" value="InterPro"/>
</dbReference>
<feature type="binding site" evidence="5">
    <location>
        <position position="278"/>
    </location>
    <ligand>
        <name>Ca(2+)</name>
        <dbReference type="ChEBI" id="CHEBI:29108"/>
    </ligand>
</feature>
<comment type="cofactor">
    <cofactor evidence="5">
        <name>Ca(2+)</name>
        <dbReference type="ChEBI" id="CHEBI:29108"/>
    </cofactor>
    <text evidence="5">Binds 1 Ca(2+) ion per dimer.</text>
</comment>
<proteinExistence type="inferred from homology"/>
<evidence type="ECO:0000256" key="1">
    <source>
        <dbReference type="ARBA" id="ARBA00006586"/>
    </source>
</evidence>
<feature type="active site" description="Nucleophile" evidence="4">
    <location>
        <position position="205"/>
    </location>
</feature>
<accession>E7C3V6</accession>
<evidence type="ECO:0000256" key="5">
    <source>
        <dbReference type="PIRSR" id="PIRSR001227-2"/>
    </source>
</evidence>
<dbReference type="EMBL" id="GU567976">
    <property type="protein sequence ID" value="ADI22130.1"/>
    <property type="molecule type" value="Genomic_DNA"/>
</dbReference>
<evidence type="ECO:0000256" key="2">
    <source>
        <dbReference type="ARBA" id="ARBA00022801"/>
    </source>
</evidence>
<dbReference type="Gene3D" id="2.30.120.10">
    <property type="match status" value="1"/>
</dbReference>
<dbReference type="SUPFAM" id="SSF56235">
    <property type="entry name" value="N-terminal nucleophile aminohydrolases (Ntn hydrolases)"/>
    <property type="match status" value="1"/>
</dbReference>